<evidence type="ECO:0000256" key="1">
    <source>
        <dbReference type="SAM" id="Phobius"/>
    </source>
</evidence>
<dbReference type="EMBL" id="CAJNNW010017751">
    <property type="protein sequence ID" value="CAE8661543.1"/>
    <property type="molecule type" value="Genomic_DNA"/>
</dbReference>
<organism evidence="2 3">
    <name type="scientific">Polarella glacialis</name>
    <name type="common">Dinoflagellate</name>
    <dbReference type="NCBI Taxonomy" id="89957"/>
    <lineage>
        <taxon>Eukaryota</taxon>
        <taxon>Sar</taxon>
        <taxon>Alveolata</taxon>
        <taxon>Dinophyceae</taxon>
        <taxon>Suessiales</taxon>
        <taxon>Suessiaceae</taxon>
        <taxon>Polarella</taxon>
    </lineage>
</organism>
<evidence type="ECO:0000313" key="2">
    <source>
        <dbReference type="EMBL" id="CAE8661543.1"/>
    </source>
</evidence>
<feature type="non-terminal residue" evidence="2">
    <location>
        <position position="1"/>
    </location>
</feature>
<feature type="transmembrane region" description="Helical" evidence="1">
    <location>
        <begin position="86"/>
        <end position="107"/>
    </location>
</feature>
<name>A0A813IYN3_POLGL</name>
<proteinExistence type="predicted"/>
<keyword evidence="1" id="KW-1133">Transmembrane helix</keyword>
<reference evidence="2" key="1">
    <citation type="submission" date="2021-02" db="EMBL/GenBank/DDBJ databases">
        <authorList>
            <person name="Dougan E. K."/>
            <person name="Rhodes N."/>
            <person name="Thang M."/>
            <person name="Chan C."/>
        </authorList>
    </citation>
    <scope>NUCLEOTIDE SEQUENCE</scope>
</reference>
<dbReference type="AlphaFoldDB" id="A0A813IYN3"/>
<keyword evidence="1" id="KW-0472">Membrane</keyword>
<evidence type="ECO:0000313" key="3">
    <source>
        <dbReference type="Proteomes" id="UP000626109"/>
    </source>
</evidence>
<keyword evidence="1" id="KW-0812">Transmembrane</keyword>
<feature type="transmembrane region" description="Helical" evidence="1">
    <location>
        <begin position="43"/>
        <end position="66"/>
    </location>
</feature>
<sequence>MLDCWLFFASLSRVSDVVCKLDIRFESHRNEFQYRQFIHTQPFRNAGLVCLGYAVQQLFFLILCLIAETWRTDGNAFRGQGDTRLAYFLVQGFVILILLLTSVTSLLRPFIRRFRSFNWEPLWTFVISSIIVSHVLFGRRELAHLAGTAPD</sequence>
<comment type="caution">
    <text evidence="2">The sequence shown here is derived from an EMBL/GenBank/DDBJ whole genome shotgun (WGS) entry which is preliminary data.</text>
</comment>
<gene>
    <name evidence="2" type="ORF">PGLA2088_LOCUS14549</name>
</gene>
<feature type="transmembrane region" description="Helical" evidence="1">
    <location>
        <begin position="119"/>
        <end position="137"/>
    </location>
</feature>
<dbReference type="Proteomes" id="UP000626109">
    <property type="component" value="Unassembled WGS sequence"/>
</dbReference>
<accession>A0A813IYN3</accession>
<protein>
    <submittedName>
        <fullName evidence="2">Uncharacterized protein</fullName>
    </submittedName>
</protein>